<dbReference type="EMBL" id="BOOU01000022">
    <property type="protein sequence ID" value="GII76540.1"/>
    <property type="molecule type" value="Genomic_DNA"/>
</dbReference>
<protein>
    <submittedName>
        <fullName evidence="2">Uncharacterized protein</fullName>
    </submittedName>
</protein>
<gene>
    <name evidence="2" type="ORF">Sru01_15220</name>
</gene>
<keyword evidence="1" id="KW-0812">Transmembrane</keyword>
<dbReference type="AlphaFoldDB" id="A0A919R191"/>
<keyword evidence="1" id="KW-1133">Transmembrane helix</keyword>
<name>A0A919R191_9ACTN</name>
<accession>A0A919R191</accession>
<evidence type="ECO:0000256" key="1">
    <source>
        <dbReference type="SAM" id="Phobius"/>
    </source>
</evidence>
<proteinExistence type="predicted"/>
<organism evidence="2 3">
    <name type="scientific">Sphaerisporangium rufum</name>
    <dbReference type="NCBI Taxonomy" id="1381558"/>
    <lineage>
        <taxon>Bacteria</taxon>
        <taxon>Bacillati</taxon>
        <taxon>Actinomycetota</taxon>
        <taxon>Actinomycetes</taxon>
        <taxon>Streptosporangiales</taxon>
        <taxon>Streptosporangiaceae</taxon>
        <taxon>Sphaerisporangium</taxon>
    </lineage>
</organism>
<sequence>MIHWALSSAGPGDAPVRNGIRHREESAFWTNTVRLGKSMVMDEALKELAGSAGRAVESLGRHRCRRHTAYQCRLGVWTVVLGAFVAGIVTPISVQAETRAAPDQSVASCEAVAVNKLGPCLSPKHSPRR</sequence>
<reference evidence="2" key="1">
    <citation type="submission" date="2021-01" db="EMBL/GenBank/DDBJ databases">
        <title>Whole genome shotgun sequence of Sphaerisporangium rufum NBRC 109079.</title>
        <authorList>
            <person name="Komaki H."/>
            <person name="Tamura T."/>
        </authorList>
    </citation>
    <scope>NUCLEOTIDE SEQUENCE</scope>
    <source>
        <strain evidence="2">NBRC 109079</strain>
    </source>
</reference>
<dbReference type="Proteomes" id="UP000655287">
    <property type="component" value="Unassembled WGS sequence"/>
</dbReference>
<evidence type="ECO:0000313" key="2">
    <source>
        <dbReference type="EMBL" id="GII76540.1"/>
    </source>
</evidence>
<comment type="caution">
    <text evidence="2">The sequence shown here is derived from an EMBL/GenBank/DDBJ whole genome shotgun (WGS) entry which is preliminary data.</text>
</comment>
<keyword evidence="1" id="KW-0472">Membrane</keyword>
<feature type="transmembrane region" description="Helical" evidence="1">
    <location>
        <begin position="74"/>
        <end position="94"/>
    </location>
</feature>
<evidence type="ECO:0000313" key="3">
    <source>
        <dbReference type="Proteomes" id="UP000655287"/>
    </source>
</evidence>
<keyword evidence="3" id="KW-1185">Reference proteome</keyword>